<sequence>MRRGHQMTRGASVGAPEARRRGAAPLRSTTPGGEGDDLPAAREYLRSSSFARAPGPLLSERNWRGGHSSACGGSGGGGSTVPGGGTERGTPKCLIRQESCARFRSSGAAALRVMRAAAWVPVRVRLCLSGTLELWNQKGKSEGDQQLGGSARGSALATGRNRDCLRGGYASPVSIGPDQGLDRAGARRGFRAGGCLGRAAGELVQAGRADRAISGTYTGGAAGVGMAALEWLGQVPAMPRLSGMTQKLGGLSPQRLGGGLGDPAEAPPAPPSAARASHQGAAAAVFWPWAGSPLLRGFVPALTERGSWWLDNGSGDRASARSAGRVGETAARALAERVRDQDWSGSLRGDAPTMGGGHPHVN</sequence>
<gene>
    <name evidence="2" type="ORF">SAMN05192580_1363</name>
</gene>
<reference evidence="2 3" key="1">
    <citation type="submission" date="2016-10" db="EMBL/GenBank/DDBJ databases">
        <authorList>
            <person name="de Groot N.N."/>
        </authorList>
    </citation>
    <scope>NUCLEOTIDE SEQUENCE [LARGE SCALE GENOMIC DNA]</scope>
    <source>
        <strain evidence="2 3">S5-249</strain>
    </source>
</reference>
<feature type="region of interest" description="Disordered" evidence="1">
    <location>
        <begin position="55"/>
        <end position="90"/>
    </location>
</feature>
<accession>A0A1I6K5X5</accession>
<feature type="region of interest" description="Disordered" evidence="1">
    <location>
        <begin position="248"/>
        <end position="276"/>
    </location>
</feature>
<keyword evidence="3" id="KW-1185">Reference proteome</keyword>
<evidence type="ECO:0000313" key="2">
    <source>
        <dbReference type="EMBL" id="SFR86639.1"/>
    </source>
</evidence>
<dbReference type="AlphaFoldDB" id="A0A1I6K5X5"/>
<feature type="region of interest" description="Disordered" evidence="1">
    <location>
        <begin position="1"/>
        <end position="40"/>
    </location>
</feature>
<protein>
    <submittedName>
        <fullName evidence="2">Uncharacterized protein</fullName>
    </submittedName>
</protein>
<name>A0A1I6K5X5_9SPHN</name>
<organism evidence="2 3">
    <name type="scientific">Sphingomonas jatrophae</name>
    <dbReference type="NCBI Taxonomy" id="1166337"/>
    <lineage>
        <taxon>Bacteria</taxon>
        <taxon>Pseudomonadati</taxon>
        <taxon>Pseudomonadota</taxon>
        <taxon>Alphaproteobacteria</taxon>
        <taxon>Sphingomonadales</taxon>
        <taxon>Sphingomonadaceae</taxon>
        <taxon>Sphingomonas</taxon>
    </lineage>
</organism>
<dbReference type="STRING" id="1166337.SAMN05192580_1363"/>
<dbReference type="EMBL" id="FOZG01000001">
    <property type="protein sequence ID" value="SFR86639.1"/>
    <property type="molecule type" value="Genomic_DNA"/>
</dbReference>
<feature type="region of interest" description="Disordered" evidence="1">
    <location>
        <begin position="338"/>
        <end position="362"/>
    </location>
</feature>
<evidence type="ECO:0000256" key="1">
    <source>
        <dbReference type="SAM" id="MobiDB-lite"/>
    </source>
</evidence>
<evidence type="ECO:0000313" key="3">
    <source>
        <dbReference type="Proteomes" id="UP000198824"/>
    </source>
</evidence>
<feature type="compositionally biased region" description="Gly residues" evidence="1">
    <location>
        <begin position="72"/>
        <end position="87"/>
    </location>
</feature>
<dbReference type="Proteomes" id="UP000198824">
    <property type="component" value="Unassembled WGS sequence"/>
</dbReference>
<proteinExistence type="predicted"/>